<dbReference type="Proteomes" id="UP000007104">
    <property type="component" value="Chromosome I"/>
</dbReference>
<organism evidence="2 3">
    <name type="scientific">Brucella suis biovar 1 (strain 1330)</name>
    <dbReference type="NCBI Taxonomy" id="204722"/>
    <lineage>
        <taxon>Bacteria</taxon>
        <taxon>Pseudomonadati</taxon>
        <taxon>Pseudomonadota</taxon>
        <taxon>Alphaproteobacteria</taxon>
        <taxon>Hyphomicrobiales</taxon>
        <taxon>Brucellaceae</taxon>
        <taxon>Brucella/Ochrobactrum group</taxon>
        <taxon>Brucella</taxon>
    </lineage>
</organism>
<dbReference type="EMBL" id="CP002997">
    <property type="protein sequence ID" value="AEM18109.1"/>
    <property type="molecule type" value="Genomic_DNA"/>
</dbReference>
<evidence type="ECO:0000256" key="1">
    <source>
        <dbReference type="SAM" id="MobiDB-lite"/>
    </source>
</evidence>
<dbReference type="KEGG" id="bms:BR0763"/>
<protein>
    <submittedName>
        <fullName evidence="2">Uncharacterized protein</fullName>
    </submittedName>
</protein>
<evidence type="ECO:0000313" key="3">
    <source>
        <dbReference type="Proteomes" id="UP000007104"/>
    </source>
</evidence>
<name>A0A0H3G6W3_BRUSU</name>
<keyword evidence="3" id="KW-1185">Reference proteome</keyword>
<dbReference type="HOGENOM" id="CLU_3395467_0_0_5"/>
<sequence length="31" mass="3346">MFQNAANRFDKCRTSKKPPGMASGRLATGGF</sequence>
<dbReference type="KEGG" id="bsi:BS1330_I0759"/>
<evidence type="ECO:0000313" key="2">
    <source>
        <dbReference type="EMBL" id="AEM18109.1"/>
    </source>
</evidence>
<feature type="region of interest" description="Disordered" evidence="1">
    <location>
        <begin position="1"/>
        <end position="31"/>
    </location>
</feature>
<dbReference type="AlphaFoldDB" id="A0A0H3G6W3"/>
<gene>
    <name evidence="2" type="ordered locus">BS1330_I0759</name>
</gene>
<reference evidence="2 3" key="1">
    <citation type="journal article" date="2011" name="J. Bacteriol.">
        <title>Revised genome sequence of Brucella suis 1330.</title>
        <authorList>
            <person name="Tae H."/>
            <person name="Shallom S."/>
            <person name="Settlage R."/>
            <person name="Preston D."/>
            <person name="Adams L.G."/>
            <person name="Garner H.R."/>
        </authorList>
    </citation>
    <scope>NUCLEOTIDE SEQUENCE [LARGE SCALE GENOMIC DNA]</scope>
    <source>
        <strain evidence="2 3">1330</strain>
    </source>
</reference>
<accession>A0A0H3G6W3</accession>
<proteinExistence type="predicted"/>